<dbReference type="InterPro" id="IPR059099">
    <property type="entry name" value="GMEB1/2/Spe-44_dom"/>
</dbReference>
<dbReference type="EMBL" id="CABDUW010000068">
    <property type="protein sequence ID" value="VTJ56717.1"/>
    <property type="molecule type" value="Genomic_DNA"/>
</dbReference>
<keyword evidence="5" id="KW-0805">Transcription regulation</keyword>
<evidence type="ECO:0000256" key="7">
    <source>
        <dbReference type="ARBA" id="ARBA00023125"/>
    </source>
</evidence>
<dbReference type="Gene3D" id="3.10.390.10">
    <property type="entry name" value="SAND domain-like"/>
    <property type="match status" value="1"/>
</dbReference>
<sequence>MGTQQWGLCDQEPTHGDPAVGTVWPGTHRGDPAVRTVWPGTHPWGPCDQEPTHGDPAVRTVWPGTHRGDPAVGTVWPGTHPWGPSSGDCVARNLPGPGSGSPIHRDPVDWEPGRVTLQSERPLLRAMATPDVSVHMEEVVVVTTPDTAADGSGVEEVKTVLVTTNLAPHGGDLAEDNVDTENAAAAAAAAFTASSQLKEAVLVKMAEEGESLEAEIVYPITCGDSRANLIWRKFVCPGINVKCVQYDEHVISPKEFVHLAGKSTLKDWKRAIRMNGIMLRKIMDSGELDFYQHDKVCSNTCRSTKIDLSGARVSLSSPTATEYLPLTPAAADVNGSPATITIETCEDPSDWTTAIGDDTFAFWRGLKDAGLLDEVIQEFQQELEETMKGLQQRVQDPPLQLRDAVLLNNIVQNFGMLDLVKKVLASHKCQMDRSREQYARDLAALEQQCDEHRRRARELKHKSQHLSNVLMTLTPVPLPPPAKRPRLARATSGPAAVASQVLTQSAQIALGPGVPVPQLASVPLGKVVSTLPSAVLGKGSPQAPPASSPASPLLGGYTVLASSGSSFPSTVEIHPDASSLTVLSTAAMQDGSTVLKVVSPLQLLTLPSLGPTLQNVAQASPAGSTIVTVPTATAPGPEEHTTTIEVAAVAEDHEQK</sequence>
<dbReference type="Proteomes" id="UP000335636">
    <property type="component" value="Unassembled WGS sequence"/>
</dbReference>
<comment type="function">
    <text evidence="10">Trans-acting factor that binds to glucocorticoid modulatory elements (GME) present in the TAT (tyrosine aminotransferase) promoter and increases sensitivity to low concentrations of glucocorticoids. Also binds to the transferrin receptor promoter.</text>
</comment>
<evidence type="ECO:0000259" key="12">
    <source>
        <dbReference type="PROSITE" id="PS50864"/>
    </source>
</evidence>
<dbReference type="EMBL" id="WJEC01008749">
    <property type="protein sequence ID" value="KAF7460864.1"/>
    <property type="molecule type" value="Genomic_DNA"/>
</dbReference>
<organism evidence="14 15">
    <name type="scientific">Marmota monax</name>
    <name type="common">Woodchuck</name>
    <dbReference type="NCBI Taxonomy" id="9995"/>
    <lineage>
        <taxon>Eukaryota</taxon>
        <taxon>Metazoa</taxon>
        <taxon>Chordata</taxon>
        <taxon>Craniata</taxon>
        <taxon>Vertebrata</taxon>
        <taxon>Euteleostomi</taxon>
        <taxon>Mammalia</taxon>
        <taxon>Eutheria</taxon>
        <taxon>Euarchontoglires</taxon>
        <taxon>Glires</taxon>
        <taxon>Rodentia</taxon>
        <taxon>Sciuromorpha</taxon>
        <taxon>Sciuridae</taxon>
        <taxon>Xerinae</taxon>
        <taxon>Marmotini</taxon>
        <taxon>Marmota</taxon>
    </lineage>
</organism>
<reference evidence="13" key="2">
    <citation type="submission" date="2020-08" db="EMBL/GenBank/DDBJ databases">
        <authorList>
            <person name="Shumante A."/>
            <person name="Zimin A.V."/>
            <person name="Puiu D."/>
            <person name="Salzberg S.L."/>
        </authorList>
    </citation>
    <scope>NUCLEOTIDE SEQUENCE</scope>
    <source>
        <strain evidence="13">WC2-LM</strain>
        <tissue evidence="13">Liver</tissue>
    </source>
</reference>
<dbReference type="PANTHER" id="PTHR10417:SF2">
    <property type="entry name" value="GLUCOCORTICOID MODULATORY ELEMENT-BINDING PROTEIN 2"/>
    <property type="match status" value="1"/>
</dbReference>
<keyword evidence="7" id="KW-0238">DNA-binding</keyword>
<keyword evidence="9" id="KW-0539">Nucleus</keyword>
<evidence type="ECO:0000313" key="14">
    <source>
        <dbReference type="EMBL" id="VTJ56717.1"/>
    </source>
</evidence>
<dbReference type="FunFam" id="3.10.390.10:FF:000003">
    <property type="entry name" value="glucocorticoid modulatory element-binding protein 1 isoform X2"/>
    <property type="match status" value="1"/>
</dbReference>
<evidence type="ECO:0000256" key="2">
    <source>
        <dbReference type="ARBA" id="ARBA00022490"/>
    </source>
</evidence>
<keyword evidence="3" id="KW-0479">Metal-binding</keyword>
<evidence type="ECO:0000313" key="13">
    <source>
        <dbReference type="EMBL" id="KAF7460864.1"/>
    </source>
</evidence>
<dbReference type="AlphaFoldDB" id="A0A5E4AH66"/>
<comment type="subcellular location">
    <subcellularLocation>
        <location evidence="1">Cytoplasm</location>
    </subcellularLocation>
</comment>
<evidence type="ECO:0000256" key="4">
    <source>
        <dbReference type="ARBA" id="ARBA00022833"/>
    </source>
</evidence>
<feature type="coiled-coil region" evidence="11">
    <location>
        <begin position="435"/>
        <end position="462"/>
    </location>
</feature>
<keyword evidence="6 11" id="KW-0175">Coiled coil</keyword>
<dbReference type="SMART" id="SM00258">
    <property type="entry name" value="SAND"/>
    <property type="match status" value="1"/>
</dbReference>
<keyword evidence="15" id="KW-1185">Reference proteome</keyword>
<evidence type="ECO:0000256" key="9">
    <source>
        <dbReference type="ARBA" id="ARBA00023242"/>
    </source>
</evidence>
<dbReference type="GO" id="GO:0046872">
    <property type="term" value="F:metal ion binding"/>
    <property type="evidence" value="ECO:0007669"/>
    <property type="project" value="UniProtKB-KW"/>
</dbReference>
<evidence type="ECO:0000313" key="15">
    <source>
        <dbReference type="Proteomes" id="UP000335636"/>
    </source>
</evidence>
<dbReference type="GO" id="GO:0000978">
    <property type="term" value="F:RNA polymerase II cis-regulatory region sequence-specific DNA binding"/>
    <property type="evidence" value="ECO:0007669"/>
    <property type="project" value="TreeGrafter"/>
</dbReference>
<dbReference type="InterPro" id="IPR000770">
    <property type="entry name" value="SAND_dom"/>
</dbReference>
<dbReference type="SUPFAM" id="SSF63763">
    <property type="entry name" value="SAND domain-like"/>
    <property type="match status" value="1"/>
</dbReference>
<evidence type="ECO:0000256" key="5">
    <source>
        <dbReference type="ARBA" id="ARBA00023015"/>
    </source>
</evidence>
<reference evidence="14 15" key="1">
    <citation type="submission" date="2019-04" db="EMBL/GenBank/DDBJ databases">
        <authorList>
            <person name="Alioto T."/>
            <person name="Alioto T."/>
        </authorList>
    </citation>
    <scope>NUCLEOTIDE SEQUENCE [LARGE SCALE GENOMIC DNA]</scope>
</reference>
<evidence type="ECO:0000256" key="8">
    <source>
        <dbReference type="ARBA" id="ARBA00023163"/>
    </source>
</evidence>
<keyword evidence="8" id="KW-0804">Transcription</keyword>
<name>A0A5E4AH66_MARMO</name>
<dbReference type="PANTHER" id="PTHR10417">
    <property type="entry name" value="GLUCOCORTICOID MODULATORY ELEMENT-BINDING PROTEIN"/>
    <property type="match status" value="1"/>
</dbReference>
<evidence type="ECO:0000256" key="11">
    <source>
        <dbReference type="SAM" id="Coils"/>
    </source>
</evidence>
<accession>A0A5E4AH66</accession>
<dbReference type="GO" id="GO:0006357">
    <property type="term" value="P:regulation of transcription by RNA polymerase II"/>
    <property type="evidence" value="ECO:0007669"/>
    <property type="project" value="TreeGrafter"/>
</dbReference>
<evidence type="ECO:0000256" key="10">
    <source>
        <dbReference type="ARBA" id="ARBA00056287"/>
    </source>
</evidence>
<keyword evidence="4" id="KW-0862">Zinc</keyword>
<proteinExistence type="predicted"/>
<dbReference type="Pfam" id="PF01342">
    <property type="entry name" value="SAND"/>
    <property type="match status" value="1"/>
</dbReference>
<dbReference type="InterPro" id="IPR010919">
    <property type="entry name" value="SAND-like_dom_sf"/>
</dbReference>
<keyword evidence="2" id="KW-0963">Cytoplasm</keyword>
<dbReference type="PROSITE" id="PS50864">
    <property type="entry name" value="SAND"/>
    <property type="match status" value="1"/>
</dbReference>
<dbReference type="Pfam" id="PF25892">
    <property type="entry name" value="Spe-44"/>
    <property type="match status" value="1"/>
</dbReference>
<dbReference type="GO" id="GO:0005634">
    <property type="term" value="C:nucleus"/>
    <property type="evidence" value="ECO:0007669"/>
    <property type="project" value="TreeGrafter"/>
</dbReference>
<gene>
    <name evidence="13" type="ORF">GHT09_018833</name>
    <name evidence="14" type="ORF">MONAX_5E030124</name>
</gene>
<feature type="domain" description="SAND" evidence="12">
    <location>
        <begin position="207"/>
        <end position="289"/>
    </location>
</feature>
<evidence type="ECO:0000256" key="1">
    <source>
        <dbReference type="ARBA" id="ARBA00004496"/>
    </source>
</evidence>
<evidence type="ECO:0000256" key="6">
    <source>
        <dbReference type="ARBA" id="ARBA00023054"/>
    </source>
</evidence>
<dbReference type="GO" id="GO:0005737">
    <property type="term" value="C:cytoplasm"/>
    <property type="evidence" value="ECO:0007669"/>
    <property type="project" value="UniProtKB-SubCell"/>
</dbReference>
<protein>
    <submittedName>
        <fullName evidence="13">Glucocorticoid modulatory element-binding protein 2</fullName>
    </submittedName>
</protein>
<dbReference type="Proteomes" id="UP000662637">
    <property type="component" value="Unassembled WGS sequence"/>
</dbReference>
<evidence type="ECO:0000256" key="3">
    <source>
        <dbReference type="ARBA" id="ARBA00022723"/>
    </source>
</evidence>